<proteinExistence type="predicted"/>
<dbReference type="AlphaFoldDB" id="A0A4Q4PXN6"/>
<sequence>MVEAPLSGILSDPVVRSAALQGLQIYVLGNGLELPKDAFAAGIPSSEVVLAISLRGPGGVWPPPRPLLQKALTLSLGAEDKYSSLVPPEDDEYNESLMLLSLLLRRTSEYADAPSSHRTRLLWLEGPVEIVLEPRNESWAVDPDADHLLQLGRRLALGTGRPGQAPSLQYCGMHEAQPTVREAQWLPAGPIAHDEIAFDLGGKPAAGEESLRFAIKGATGSEYAR</sequence>
<accession>A0A4Q4PXN6</accession>
<comment type="caution">
    <text evidence="1">The sequence shown here is derived from an EMBL/GenBank/DDBJ whole genome shotgun (WGS) entry which is preliminary data.</text>
</comment>
<dbReference type="EMBL" id="PEJP01000090">
    <property type="protein sequence ID" value="RYO27753.1"/>
    <property type="molecule type" value="Genomic_DNA"/>
</dbReference>
<reference evidence="2" key="1">
    <citation type="journal article" date="2019" name="bioRxiv">
        <title>Genomics, evolutionary history and diagnostics of the Alternaria alternata species group including apple and Asian pear pathotypes.</title>
        <authorList>
            <person name="Armitage A.D."/>
            <person name="Cockerton H.M."/>
            <person name="Sreenivasaprasad S."/>
            <person name="Woodhall J.W."/>
            <person name="Lane C.R."/>
            <person name="Harrison R.J."/>
            <person name="Clarkson J.P."/>
        </authorList>
    </citation>
    <scope>NUCLEOTIDE SEQUENCE [LARGE SCALE GENOMIC DNA]</scope>
    <source>
        <strain evidence="2">RGR 97.0016</strain>
    </source>
</reference>
<dbReference type="Proteomes" id="UP000293823">
    <property type="component" value="Unassembled WGS sequence"/>
</dbReference>
<name>A0A4Q4PXN6_9PLEO</name>
<organism evidence="1 2">
    <name type="scientific">Alternaria arborescens</name>
    <dbReference type="NCBI Taxonomy" id="156630"/>
    <lineage>
        <taxon>Eukaryota</taxon>
        <taxon>Fungi</taxon>
        <taxon>Dikarya</taxon>
        <taxon>Ascomycota</taxon>
        <taxon>Pezizomycotina</taxon>
        <taxon>Dothideomycetes</taxon>
        <taxon>Pleosporomycetidae</taxon>
        <taxon>Pleosporales</taxon>
        <taxon>Pleosporineae</taxon>
        <taxon>Pleosporaceae</taxon>
        <taxon>Alternaria</taxon>
        <taxon>Alternaria sect. Alternaria</taxon>
    </lineage>
</organism>
<dbReference type="OrthoDB" id="10385045at2759"/>
<keyword evidence="2" id="KW-1185">Reference proteome</keyword>
<evidence type="ECO:0000313" key="2">
    <source>
        <dbReference type="Proteomes" id="UP000293823"/>
    </source>
</evidence>
<protein>
    <submittedName>
        <fullName evidence="1">Uncharacterized protein</fullName>
    </submittedName>
</protein>
<gene>
    <name evidence="1" type="ORF">AA0113_g12256</name>
</gene>
<evidence type="ECO:0000313" key="1">
    <source>
        <dbReference type="EMBL" id="RYO27753.1"/>
    </source>
</evidence>